<reference evidence="11 12" key="3">
    <citation type="journal article" date="2015" name="Genome Announc.">
        <title>Draft Genome Sequence of the Archiascomycetous Yeast Saitoella complicata.</title>
        <authorList>
            <person name="Yamauchi K."/>
            <person name="Kondo S."/>
            <person name="Hamamoto M."/>
            <person name="Takahashi Y."/>
            <person name="Ogura Y."/>
            <person name="Hayashi T."/>
            <person name="Nishida H."/>
        </authorList>
    </citation>
    <scope>NUCLEOTIDE SEQUENCE [LARGE SCALE GENOMIC DNA]</scope>
    <source>
        <strain evidence="11 12">NRRL Y-17804</strain>
    </source>
</reference>
<dbReference type="GO" id="GO:0016705">
    <property type="term" value="F:oxidoreductase activity, acting on paired donors, with incorporation or reduction of molecular oxygen"/>
    <property type="evidence" value="ECO:0007669"/>
    <property type="project" value="InterPro"/>
</dbReference>
<dbReference type="EMBL" id="BACD03000039">
    <property type="protein sequence ID" value="GAO51000.1"/>
    <property type="molecule type" value="Genomic_DNA"/>
</dbReference>
<keyword evidence="4 8" id="KW-0479">Metal-binding</keyword>
<dbReference type="GO" id="GO:0005506">
    <property type="term" value="F:iron ion binding"/>
    <property type="evidence" value="ECO:0007669"/>
    <property type="project" value="InterPro"/>
</dbReference>
<dbReference type="Gene3D" id="1.10.630.10">
    <property type="entry name" value="Cytochrome P450"/>
    <property type="match status" value="1"/>
</dbReference>
<dbReference type="AlphaFoldDB" id="A0A0E9NNK3"/>
<accession>A0A0E9NNK3</accession>
<dbReference type="Proteomes" id="UP000033140">
    <property type="component" value="Unassembled WGS sequence"/>
</dbReference>
<dbReference type="PROSITE" id="PS00086">
    <property type="entry name" value="CYTOCHROME_P450"/>
    <property type="match status" value="1"/>
</dbReference>
<gene>
    <name evidence="11" type="ORF">G7K_5113-t1</name>
</gene>
<keyword evidence="10" id="KW-0812">Transmembrane</keyword>
<keyword evidence="6 8" id="KW-0408">Iron</keyword>
<dbReference type="CDD" id="cd11061">
    <property type="entry name" value="CYP67-like"/>
    <property type="match status" value="1"/>
</dbReference>
<reference evidence="11 12" key="1">
    <citation type="journal article" date="2011" name="J. Gen. Appl. Microbiol.">
        <title>Draft genome sequencing of the enigmatic yeast Saitoella complicata.</title>
        <authorList>
            <person name="Nishida H."/>
            <person name="Hamamoto M."/>
            <person name="Sugiyama J."/>
        </authorList>
    </citation>
    <scope>NUCLEOTIDE SEQUENCE [LARGE SCALE GENOMIC DNA]</scope>
    <source>
        <strain evidence="11 12">NRRL Y-17804</strain>
    </source>
</reference>
<dbReference type="Pfam" id="PF00067">
    <property type="entry name" value="p450"/>
    <property type="match status" value="1"/>
</dbReference>
<dbReference type="InterPro" id="IPR001128">
    <property type="entry name" value="Cyt_P450"/>
</dbReference>
<name>A0A0E9NNK3_SAICN</name>
<evidence type="ECO:0000256" key="5">
    <source>
        <dbReference type="ARBA" id="ARBA00023002"/>
    </source>
</evidence>
<feature type="transmembrane region" description="Helical" evidence="10">
    <location>
        <begin position="52"/>
        <end position="75"/>
    </location>
</feature>
<evidence type="ECO:0000256" key="7">
    <source>
        <dbReference type="ARBA" id="ARBA00023033"/>
    </source>
</evidence>
<keyword evidence="7 9" id="KW-0503">Monooxygenase</keyword>
<evidence type="ECO:0000256" key="3">
    <source>
        <dbReference type="ARBA" id="ARBA00022617"/>
    </source>
</evidence>
<dbReference type="InterPro" id="IPR017972">
    <property type="entry name" value="Cyt_P450_CS"/>
</dbReference>
<dbReference type="GO" id="GO:0020037">
    <property type="term" value="F:heme binding"/>
    <property type="evidence" value="ECO:0007669"/>
    <property type="project" value="InterPro"/>
</dbReference>
<dbReference type="InterPro" id="IPR036396">
    <property type="entry name" value="Cyt_P450_sf"/>
</dbReference>
<keyword evidence="3 8" id="KW-0349">Heme</keyword>
<dbReference type="STRING" id="698492.A0A0E9NNK3"/>
<feature type="binding site" description="axial binding residue" evidence="8">
    <location>
        <position position="495"/>
    </location>
    <ligand>
        <name>heme</name>
        <dbReference type="ChEBI" id="CHEBI:30413"/>
    </ligand>
    <ligandPart>
        <name>Fe</name>
        <dbReference type="ChEBI" id="CHEBI:18248"/>
    </ligandPart>
</feature>
<comment type="caution">
    <text evidence="11">The sequence shown here is derived from an EMBL/GenBank/DDBJ whole genome shotgun (WGS) entry which is preliminary data.</text>
</comment>
<keyword evidence="10" id="KW-1133">Transmembrane helix</keyword>
<evidence type="ECO:0000256" key="6">
    <source>
        <dbReference type="ARBA" id="ARBA00023004"/>
    </source>
</evidence>
<evidence type="ECO:0000313" key="12">
    <source>
        <dbReference type="Proteomes" id="UP000033140"/>
    </source>
</evidence>
<protein>
    <submittedName>
        <fullName evidence="11">Uncharacterized protein</fullName>
    </submittedName>
</protein>
<evidence type="ECO:0000256" key="8">
    <source>
        <dbReference type="PIRSR" id="PIRSR602401-1"/>
    </source>
</evidence>
<organism evidence="11 12">
    <name type="scientific">Saitoella complicata (strain BCRC 22490 / CBS 7301 / JCM 7358 / NBRC 10748 / NRRL Y-17804)</name>
    <dbReference type="NCBI Taxonomy" id="698492"/>
    <lineage>
        <taxon>Eukaryota</taxon>
        <taxon>Fungi</taxon>
        <taxon>Dikarya</taxon>
        <taxon>Ascomycota</taxon>
        <taxon>Taphrinomycotina</taxon>
        <taxon>Taphrinomycotina incertae sedis</taxon>
        <taxon>Saitoella</taxon>
    </lineage>
</organism>
<dbReference type="PRINTS" id="PR00385">
    <property type="entry name" value="P450"/>
</dbReference>
<dbReference type="SUPFAM" id="SSF48264">
    <property type="entry name" value="Cytochrome P450"/>
    <property type="match status" value="1"/>
</dbReference>
<comment type="cofactor">
    <cofactor evidence="1 8">
        <name>heme</name>
        <dbReference type="ChEBI" id="CHEBI:30413"/>
    </cofactor>
</comment>
<sequence>MSQSTPHCTADLTALTSRVNASAHRSVRFARVKVDAEALFIRSNQLQLISSIGNMITLTVLLVALVVTAVAYTPIRYLYDPLRLRRFPGPFLAAISPFWLTYHARRAQRYLAVDAAHKKCGKFVRISPNQVSINDPDAIQIVYGHQTGFLKSEFYDAFVSIHRGLFNTRDRGEHTRKRKIISHTFSQQAILGFEPLINKSLSLLLSRLSDMIDPATNSLTLDFLPWANYLAFDIIGDLAFGEPFHFIESGSDSNGAIRVLNDRGEWSATVGTIPWVRDWARYFLFDRFWVRGYESVQQLAKIAVTAVDRRLQKSEEELENRRDLLSFLLKATDEEGEPLPRSEVNAEALTQLIAGSDTTSNTLTHIIDLLCRNPECKTEIQAELDEAFPEITDDLALEWKDVKDLKYTAAVLDEVLRYRPTSALGLPRIVPPQGAEVCGVFFEGGTVLSVPSYSVHHDPNLWESPEEFRPERWLDISKASVEKYFIPFSYGPRSCVGRNVAVMELIKSMASILRRFDFERVYPNEETVLREGFLLKPTELWVTMSKRA</sequence>
<reference evidence="11 12" key="2">
    <citation type="journal article" date="2014" name="J. Gen. Appl. Microbiol.">
        <title>The early diverging ascomycetous budding yeast Saitoella complicata has three histone deacetylases belonging to the Clr6, Hos2, and Rpd3 lineages.</title>
        <authorList>
            <person name="Nishida H."/>
            <person name="Matsumoto T."/>
            <person name="Kondo S."/>
            <person name="Hamamoto M."/>
            <person name="Yoshikawa H."/>
        </authorList>
    </citation>
    <scope>NUCLEOTIDE SEQUENCE [LARGE SCALE GENOMIC DNA]</scope>
    <source>
        <strain evidence="11 12">NRRL Y-17804</strain>
    </source>
</reference>
<comment type="similarity">
    <text evidence="2 9">Belongs to the cytochrome P450 family.</text>
</comment>
<dbReference type="InterPro" id="IPR050121">
    <property type="entry name" value="Cytochrome_P450_monoxygenase"/>
</dbReference>
<evidence type="ECO:0000256" key="2">
    <source>
        <dbReference type="ARBA" id="ARBA00010617"/>
    </source>
</evidence>
<dbReference type="InterPro" id="IPR002401">
    <property type="entry name" value="Cyt_P450_E_grp-I"/>
</dbReference>
<evidence type="ECO:0000256" key="4">
    <source>
        <dbReference type="ARBA" id="ARBA00022723"/>
    </source>
</evidence>
<dbReference type="PANTHER" id="PTHR24305:SF29">
    <property type="entry name" value="BENZOATE-PARA-HYDROXYLASE"/>
    <property type="match status" value="1"/>
</dbReference>
<evidence type="ECO:0000256" key="10">
    <source>
        <dbReference type="SAM" id="Phobius"/>
    </source>
</evidence>
<proteinExistence type="inferred from homology"/>
<keyword evidence="5 9" id="KW-0560">Oxidoreductase</keyword>
<keyword evidence="12" id="KW-1185">Reference proteome</keyword>
<dbReference type="GO" id="GO:0004497">
    <property type="term" value="F:monooxygenase activity"/>
    <property type="evidence" value="ECO:0007669"/>
    <property type="project" value="UniProtKB-KW"/>
</dbReference>
<keyword evidence="10" id="KW-0472">Membrane</keyword>
<evidence type="ECO:0000256" key="1">
    <source>
        <dbReference type="ARBA" id="ARBA00001971"/>
    </source>
</evidence>
<evidence type="ECO:0000313" key="11">
    <source>
        <dbReference type="EMBL" id="GAO51000.1"/>
    </source>
</evidence>
<dbReference type="OMA" id="TYDMVRD"/>
<evidence type="ECO:0000256" key="9">
    <source>
        <dbReference type="RuleBase" id="RU000461"/>
    </source>
</evidence>
<dbReference type="PRINTS" id="PR00463">
    <property type="entry name" value="EP450I"/>
</dbReference>
<dbReference type="PANTHER" id="PTHR24305">
    <property type="entry name" value="CYTOCHROME P450"/>
    <property type="match status" value="1"/>
</dbReference>